<proteinExistence type="predicted"/>
<keyword evidence="2" id="KW-1185">Reference proteome</keyword>
<protein>
    <submittedName>
        <fullName evidence="1">Uncharacterized protein</fullName>
    </submittedName>
</protein>
<evidence type="ECO:0000313" key="1">
    <source>
        <dbReference type="EMBL" id="KAK8777148.1"/>
    </source>
</evidence>
<organism evidence="1 2">
    <name type="scientific">Amblyomma americanum</name>
    <name type="common">Lone star tick</name>
    <dbReference type="NCBI Taxonomy" id="6943"/>
    <lineage>
        <taxon>Eukaryota</taxon>
        <taxon>Metazoa</taxon>
        <taxon>Ecdysozoa</taxon>
        <taxon>Arthropoda</taxon>
        <taxon>Chelicerata</taxon>
        <taxon>Arachnida</taxon>
        <taxon>Acari</taxon>
        <taxon>Parasitiformes</taxon>
        <taxon>Ixodida</taxon>
        <taxon>Ixodoidea</taxon>
        <taxon>Ixodidae</taxon>
        <taxon>Amblyomminae</taxon>
        <taxon>Amblyomma</taxon>
    </lineage>
</organism>
<dbReference type="EMBL" id="JARKHS020012165">
    <property type="protein sequence ID" value="KAK8777148.1"/>
    <property type="molecule type" value="Genomic_DNA"/>
</dbReference>
<gene>
    <name evidence="1" type="ORF">V5799_029507</name>
</gene>
<sequence length="395" mass="44119">MPTLEENDRFELSPREAELAGRVCEENCVVALAAPEQRRQLCLTTIQCVRPALTIIVGQRIAEDEDFLDYLQILLPDEVRVVPSVSSWPRDGYEGVCLVEPDVLWTLLTNGDVTTNDPDVLILRDFEHYLDSGHAYRKIVACFQEALGQKSCPLTRFLAIADELQVSSLDGLENDLKRLRTPIKLTCCIGTPVRPHSKDAAIEVCFLQMDWSAQVGDIVASSDDPEVQEVGTTLRERGVVAARCQAEKMHAAKPRADLEHFLRQSQTLLTRAKINALLDRAQGKTVALTSTVSFQRELKGCLQGRESVRVIDGLHDLDQEPVCVLVATTADIPTVQLYQWDAVVFCDLPFGVSCHALLAKANRSVALATQPDWKKWKEALDLHDDLERLLQRVNE</sequence>
<reference evidence="1 2" key="1">
    <citation type="journal article" date="2023" name="Arcadia Sci">
        <title>De novo assembly of a long-read Amblyomma americanum tick genome.</title>
        <authorList>
            <person name="Chou S."/>
            <person name="Poskanzer K.E."/>
            <person name="Rollins M."/>
            <person name="Thuy-Boun P.S."/>
        </authorList>
    </citation>
    <scope>NUCLEOTIDE SEQUENCE [LARGE SCALE GENOMIC DNA]</scope>
    <source>
        <strain evidence="1">F_SG_1</strain>
        <tissue evidence="1">Salivary glands</tissue>
    </source>
</reference>
<comment type="caution">
    <text evidence="1">The sequence shown here is derived from an EMBL/GenBank/DDBJ whole genome shotgun (WGS) entry which is preliminary data.</text>
</comment>
<dbReference type="Proteomes" id="UP001321473">
    <property type="component" value="Unassembled WGS sequence"/>
</dbReference>
<evidence type="ECO:0000313" key="2">
    <source>
        <dbReference type="Proteomes" id="UP001321473"/>
    </source>
</evidence>
<dbReference type="AlphaFoldDB" id="A0AAQ4ERA1"/>
<name>A0AAQ4ERA1_AMBAM</name>
<accession>A0AAQ4ERA1</accession>